<reference evidence="1 2" key="1">
    <citation type="journal article" date="2022" name="Genome Biol. Evol.">
        <title>The Spruce Budworm Genome: Reconstructing the Evolutionary History of Antifreeze Proteins.</title>
        <authorList>
            <person name="Beliveau C."/>
            <person name="Gagne P."/>
            <person name="Picq S."/>
            <person name="Vernygora O."/>
            <person name="Keeling C.I."/>
            <person name="Pinkney K."/>
            <person name="Doucet D."/>
            <person name="Wen F."/>
            <person name="Johnston J.S."/>
            <person name="Maaroufi H."/>
            <person name="Boyle B."/>
            <person name="Laroche J."/>
            <person name="Dewar K."/>
            <person name="Juretic N."/>
            <person name="Blackburn G."/>
            <person name="Nisole A."/>
            <person name="Brunet B."/>
            <person name="Brandao M."/>
            <person name="Lumley L."/>
            <person name="Duan J."/>
            <person name="Quan G."/>
            <person name="Lucarotti C.J."/>
            <person name="Roe A.D."/>
            <person name="Sperling F.A.H."/>
            <person name="Levesque R.C."/>
            <person name="Cusson M."/>
        </authorList>
    </citation>
    <scope>NUCLEOTIDE SEQUENCE [LARGE SCALE GENOMIC DNA]</scope>
    <source>
        <strain evidence="1">Glfc:IPQL:Cfum</strain>
    </source>
</reference>
<sequence length="994" mass="112312">MSENVQNCCRICLDVESEHVSILEDHLIHLHVKSCLSMTISANDGLPTDICVCCVSQLSEFYNFQLNARCSQDWLESSLEEKSKQSTETKTPIQPLPDSEYNSDSLLEFLNNTANIEEYLNNLGKEDIPSIVNMLDSNNENSTASMKTIKNPSPKKKEKPKTDLKMEVDELDSGTEIVKELLIKKAQVKLQTKYIEKNTCFACDTKFNTVQELSQHISICDYAMRTCVECAVLFDSRKQMLQHRTTHNPLLPLTCNCGKQFESEDLLTKHFRVCHIDYMAMLGCSYQCKQCGETFAERFLLYRHARNHVLKSQERNCDICGHIFIGDEALSKHKLKDHDTGDHTAKLKPPRHLCESCGQSFATHTSLTRHAVQHKTDHYSCTLCDRLFACASVRDEHVLMHLEKAMCEKCGSETLRAITKFSAQDMQNRVVLFNLDAIKFILPHVEHSELNIRRFALKALAQLCQLPRGPEQVLANPQNLRTIAFMLVKIEDVFVLEFASLVLSELTREPLGCEQLVSANILSSLFSRMKNSLDPDVQKNCLQFSWPSLLALMQSKFLAIQHAALRTVDQLICRYKDEVVQKTFRASTGVLDLCDILESYEFRDVHTMVLGVLRNYVETEENAAHLYQSGCILRLLAYLEMALPAMKPHCLAALFETGTDLVFCHQLLSSNVELLADAAMGVANMTKLLPAAVRMSDTNIIEALCAILNDDAAIWFYIRMNSIRALAELCRIIPKAAFSLVEPKTFAALRNINKKFKDNPIEAQRLAVQCYINLQNYHVSTKAMLNADFMQELLNIMTRIDINLKIMTSTVLTGLMTEDGAKDLYRDKCEEVSATLKQRAQLLAEFVCEQMSGVDQERDCSMPTVNLHLADLMNDLNSRVIGLGWVRAGGAVERALLYKVLADRVGLPCALRRRGGAHAWCEVAVPEQDPDEKDIEDNYPAGLLRRNYVVDLMLRPGRLLPRGSHEARLICGPTCVPRYTARTLPEVCKCQPST</sequence>
<accession>A0ACC0KRQ3</accession>
<dbReference type="EMBL" id="CM046118">
    <property type="protein sequence ID" value="KAI8438950.1"/>
    <property type="molecule type" value="Genomic_DNA"/>
</dbReference>
<evidence type="ECO:0000313" key="1">
    <source>
        <dbReference type="EMBL" id="KAI8438950.1"/>
    </source>
</evidence>
<keyword evidence="2" id="KW-1185">Reference proteome</keyword>
<organism evidence="1 2">
    <name type="scientific">Choristoneura fumiferana</name>
    <name type="common">Spruce budworm moth</name>
    <name type="synonym">Archips fumiferana</name>
    <dbReference type="NCBI Taxonomy" id="7141"/>
    <lineage>
        <taxon>Eukaryota</taxon>
        <taxon>Metazoa</taxon>
        <taxon>Ecdysozoa</taxon>
        <taxon>Arthropoda</taxon>
        <taxon>Hexapoda</taxon>
        <taxon>Insecta</taxon>
        <taxon>Pterygota</taxon>
        <taxon>Neoptera</taxon>
        <taxon>Endopterygota</taxon>
        <taxon>Lepidoptera</taxon>
        <taxon>Glossata</taxon>
        <taxon>Ditrysia</taxon>
        <taxon>Tortricoidea</taxon>
        <taxon>Tortricidae</taxon>
        <taxon>Tortricinae</taxon>
        <taxon>Choristoneura</taxon>
    </lineage>
</organism>
<gene>
    <name evidence="1" type="ORF">MSG28_011264</name>
</gene>
<comment type="caution">
    <text evidence="1">The sequence shown here is derived from an EMBL/GenBank/DDBJ whole genome shotgun (WGS) entry which is preliminary data.</text>
</comment>
<dbReference type="Proteomes" id="UP001064048">
    <property type="component" value="Chromosome 18"/>
</dbReference>
<name>A0ACC0KRQ3_CHOFU</name>
<evidence type="ECO:0000313" key="2">
    <source>
        <dbReference type="Proteomes" id="UP001064048"/>
    </source>
</evidence>
<proteinExistence type="predicted"/>
<protein>
    <submittedName>
        <fullName evidence="1">Uncharacterized protein</fullName>
    </submittedName>
</protein>